<dbReference type="Pfam" id="PF01595">
    <property type="entry name" value="CNNM"/>
    <property type="match status" value="1"/>
</dbReference>
<comment type="subcellular location">
    <subcellularLocation>
        <location evidence="1">Membrane</location>
        <topology evidence="1">Multi-pass membrane protein</topology>
    </subcellularLocation>
</comment>
<dbReference type="SUPFAM" id="SSF54631">
    <property type="entry name" value="CBS-domain pair"/>
    <property type="match status" value="1"/>
</dbReference>
<feature type="transmembrane region" description="Helical" evidence="10">
    <location>
        <begin position="115"/>
        <end position="134"/>
    </location>
</feature>
<dbReference type="RefSeq" id="WP_195170338.1">
    <property type="nucleotide sequence ID" value="NZ_CP062983.1"/>
</dbReference>
<feature type="transmembrane region" description="Helical" evidence="10">
    <location>
        <begin position="81"/>
        <end position="103"/>
    </location>
</feature>
<dbReference type="InterPro" id="IPR046342">
    <property type="entry name" value="CBS_dom_sf"/>
</dbReference>
<feature type="domain" description="CBS" evidence="11">
    <location>
        <begin position="291"/>
        <end position="349"/>
    </location>
</feature>
<dbReference type="Proteomes" id="UP000594468">
    <property type="component" value="Chromosome"/>
</dbReference>
<dbReference type="InterPro" id="IPR000644">
    <property type="entry name" value="CBS_dom"/>
</dbReference>
<dbReference type="PANTHER" id="PTHR22777:SF4">
    <property type="entry name" value="UPF0053 PROTEIN SLL1254"/>
    <property type="match status" value="1"/>
</dbReference>
<evidence type="ECO:0000256" key="7">
    <source>
        <dbReference type="PROSITE-ProRule" id="PRU00703"/>
    </source>
</evidence>
<evidence type="ECO:0000256" key="3">
    <source>
        <dbReference type="ARBA" id="ARBA00022737"/>
    </source>
</evidence>
<evidence type="ECO:0000256" key="10">
    <source>
        <dbReference type="SAM" id="Phobius"/>
    </source>
</evidence>
<gene>
    <name evidence="13" type="ORF">G4Y79_21710</name>
</gene>
<evidence type="ECO:0000313" key="13">
    <source>
        <dbReference type="EMBL" id="QPC82269.1"/>
    </source>
</evidence>
<evidence type="ECO:0000313" key="14">
    <source>
        <dbReference type="Proteomes" id="UP000594468"/>
    </source>
</evidence>
<evidence type="ECO:0000256" key="6">
    <source>
        <dbReference type="ARBA" id="ARBA00023136"/>
    </source>
</evidence>
<dbReference type="PANTHER" id="PTHR22777">
    <property type="entry name" value="HEMOLYSIN-RELATED"/>
    <property type="match status" value="1"/>
</dbReference>
<feature type="compositionally biased region" description="Polar residues" evidence="9">
    <location>
        <begin position="376"/>
        <end position="394"/>
    </location>
</feature>
<dbReference type="CDD" id="cd04590">
    <property type="entry name" value="CBS_pair_CorC_HlyC_assoc"/>
    <property type="match status" value="1"/>
</dbReference>
<evidence type="ECO:0000259" key="12">
    <source>
        <dbReference type="PROSITE" id="PS51846"/>
    </source>
</evidence>
<accession>A0A7S8E8D8</accession>
<keyword evidence="14" id="KW-1185">Reference proteome</keyword>
<evidence type="ECO:0000256" key="9">
    <source>
        <dbReference type="SAM" id="MobiDB-lite"/>
    </source>
</evidence>
<evidence type="ECO:0000256" key="4">
    <source>
        <dbReference type="ARBA" id="ARBA00022989"/>
    </source>
</evidence>
<feature type="domain" description="CNNM transmembrane" evidence="12">
    <location>
        <begin position="24"/>
        <end position="207"/>
    </location>
</feature>
<protein>
    <submittedName>
        <fullName evidence="13">DUF21 domain-containing protein</fullName>
    </submittedName>
</protein>
<keyword evidence="3" id="KW-0677">Repeat</keyword>
<dbReference type="EMBL" id="CP062983">
    <property type="protein sequence ID" value="QPC82269.1"/>
    <property type="molecule type" value="Genomic_DNA"/>
</dbReference>
<dbReference type="GO" id="GO:0005886">
    <property type="term" value="C:plasma membrane"/>
    <property type="evidence" value="ECO:0007669"/>
    <property type="project" value="TreeGrafter"/>
</dbReference>
<feature type="transmembrane region" description="Helical" evidence="10">
    <location>
        <begin position="31"/>
        <end position="60"/>
    </location>
</feature>
<name>A0A7S8E8D8_9CHLR</name>
<organism evidence="13 14">
    <name type="scientific">Phototrophicus methaneseepsis</name>
    <dbReference type="NCBI Taxonomy" id="2710758"/>
    <lineage>
        <taxon>Bacteria</taxon>
        <taxon>Bacillati</taxon>
        <taxon>Chloroflexota</taxon>
        <taxon>Candidatus Thermofontia</taxon>
        <taxon>Phototrophicales</taxon>
        <taxon>Phototrophicaceae</taxon>
        <taxon>Phototrophicus</taxon>
    </lineage>
</organism>
<dbReference type="AlphaFoldDB" id="A0A7S8E8D8"/>
<proteinExistence type="predicted"/>
<sequence length="402" mass="43656">MLDLLQLMPISPIFANAGAEGIEATGTVSALLIYITIAIGVSFLCSVLEAVILSTSVSYIESNVEAGRSWAKLMQKHKANVERPIAAILTLNTFAHTIGAAGAGAEAAAIFGNELVTVITIVLTLLILVLSEIIPKTVGALYWQALNPFAAYVIQVLVFVLFPVVWALEQFTRLLGSDGTHAPTVSRAEIEAMARIGVTEGALLERENRILRNLLQLNKVHVGDVMTPRPVVLALQENTAVQEVLTKHATLPYSRLPIFGESTDDVTGYVLRHDIFMCLAHEQISTPLTELKRDILVLPESASVAIALDEFIRKQEHISLIIDEYGGTAGILTLEDAIETMLGIEITDESDVVADLRKMAEERYARQQRVLNAVTTASTSDVSIPDSADNTQDNTPEEHPNE</sequence>
<dbReference type="PROSITE" id="PS51371">
    <property type="entry name" value="CBS"/>
    <property type="match status" value="1"/>
</dbReference>
<dbReference type="PROSITE" id="PS51846">
    <property type="entry name" value="CNNM"/>
    <property type="match status" value="1"/>
</dbReference>
<keyword evidence="2 8" id="KW-0812">Transmembrane</keyword>
<dbReference type="KEGG" id="pmet:G4Y79_21710"/>
<evidence type="ECO:0000259" key="11">
    <source>
        <dbReference type="PROSITE" id="PS51371"/>
    </source>
</evidence>
<keyword evidence="5 7" id="KW-0129">CBS domain</keyword>
<keyword evidence="4 8" id="KW-1133">Transmembrane helix</keyword>
<reference evidence="13 14" key="1">
    <citation type="submission" date="2020-02" db="EMBL/GenBank/DDBJ databases">
        <authorList>
            <person name="Zheng R.K."/>
            <person name="Sun C.M."/>
        </authorList>
    </citation>
    <scope>NUCLEOTIDE SEQUENCE [LARGE SCALE GENOMIC DNA]</scope>
    <source>
        <strain evidence="14">rifampicinis</strain>
    </source>
</reference>
<dbReference type="Gene3D" id="3.10.580.10">
    <property type="entry name" value="CBS-domain"/>
    <property type="match status" value="1"/>
</dbReference>
<feature type="region of interest" description="Disordered" evidence="9">
    <location>
        <begin position="376"/>
        <end position="402"/>
    </location>
</feature>
<evidence type="ECO:0000256" key="1">
    <source>
        <dbReference type="ARBA" id="ARBA00004141"/>
    </source>
</evidence>
<keyword evidence="6 8" id="KW-0472">Membrane</keyword>
<evidence type="ECO:0000256" key="2">
    <source>
        <dbReference type="ARBA" id="ARBA00022692"/>
    </source>
</evidence>
<dbReference type="InterPro" id="IPR002550">
    <property type="entry name" value="CNNM"/>
</dbReference>
<feature type="transmembrane region" description="Helical" evidence="10">
    <location>
        <begin position="146"/>
        <end position="168"/>
    </location>
</feature>
<dbReference type="InterPro" id="IPR044751">
    <property type="entry name" value="Ion_transp-like_CBS"/>
</dbReference>
<evidence type="ECO:0000256" key="8">
    <source>
        <dbReference type="PROSITE-ProRule" id="PRU01193"/>
    </source>
</evidence>
<evidence type="ECO:0000256" key="5">
    <source>
        <dbReference type="ARBA" id="ARBA00023122"/>
    </source>
</evidence>
<dbReference type="Pfam" id="PF00571">
    <property type="entry name" value="CBS"/>
    <property type="match status" value="1"/>
</dbReference>